<accession>F4FZG8</accession>
<dbReference type="SUPFAM" id="SSF51971">
    <property type="entry name" value="Nucleotide-binding domain"/>
    <property type="match status" value="1"/>
</dbReference>
<protein>
    <submittedName>
        <fullName evidence="2">FAD dependent oxidoreductase</fullName>
    </submittedName>
</protein>
<dbReference type="InterPro" id="IPR036188">
    <property type="entry name" value="FAD/NAD-bd_sf"/>
</dbReference>
<dbReference type="Pfam" id="PF01266">
    <property type="entry name" value="DAO"/>
    <property type="match status" value="1"/>
</dbReference>
<keyword evidence="3" id="KW-1185">Reference proteome</keyword>
<organism evidence="2 3">
    <name type="scientific">Metallosphaera cuprina (strain Ar-4)</name>
    <dbReference type="NCBI Taxonomy" id="1006006"/>
    <lineage>
        <taxon>Archaea</taxon>
        <taxon>Thermoproteota</taxon>
        <taxon>Thermoprotei</taxon>
        <taxon>Sulfolobales</taxon>
        <taxon>Sulfolobaceae</taxon>
        <taxon>Metallosphaera</taxon>
    </lineage>
</organism>
<dbReference type="OrthoDB" id="168391at2157"/>
<proteinExistence type="predicted"/>
<name>F4FZG8_METCR</name>
<dbReference type="Gene3D" id="3.30.9.10">
    <property type="entry name" value="D-Amino Acid Oxidase, subunit A, domain 2"/>
    <property type="match status" value="1"/>
</dbReference>
<dbReference type="RefSeq" id="WP_013738156.1">
    <property type="nucleotide sequence ID" value="NC_015435.1"/>
</dbReference>
<dbReference type="eggNOG" id="arCOG00755">
    <property type="taxonomic scope" value="Archaea"/>
</dbReference>
<gene>
    <name evidence="2" type="ordered locus">Mcup_1555</name>
</gene>
<evidence type="ECO:0000313" key="2">
    <source>
        <dbReference type="EMBL" id="AEB95658.1"/>
    </source>
</evidence>
<dbReference type="EMBL" id="CP002656">
    <property type="protein sequence ID" value="AEB95658.1"/>
    <property type="molecule type" value="Genomic_DNA"/>
</dbReference>
<dbReference type="STRING" id="1006006.Mcup_1555"/>
<reference evidence="2 3" key="1">
    <citation type="journal article" date="2011" name="J. Bacteriol.">
        <title>Complete genome sequence of Metallosphaera cuprina, a metal sulfide-oxidizing archaeon from a hot spring.</title>
        <authorList>
            <person name="Liu L.J."/>
            <person name="You X.Y."/>
            <person name="Zheng H."/>
            <person name="Wang S."/>
            <person name="Jiang C.Y."/>
            <person name="Liu S.J."/>
        </authorList>
    </citation>
    <scope>NUCLEOTIDE SEQUENCE [LARGE SCALE GENOMIC DNA]</scope>
    <source>
        <strain evidence="2 3">Ar-4</strain>
    </source>
</reference>
<evidence type="ECO:0000259" key="1">
    <source>
        <dbReference type="Pfam" id="PF01266"/>
    </source>
</evidence>
<dbReference type="InterPro" id="IPR006076">
    <property type="entry name" value="FAD-dep_OxRdtase"/>
</dbReference>
<dbReference type="PANTHER" id="PTHR13847">
    <property type="entry name" value="SARCOSINE DEHYDROGENASE-RELATED"/>
    <property type="match status" value="1"/>
</dbReference>
<dbReference type="GO" id="GO:0005737">
    <property type="term" value="C:cytoplasm"/>
    <property type="evidence" value="ECO:0007669"/>
    <property type="project" value="TreeGrafter"/>
</dbReference>
<dbReference type="HOGENOM" id="CLU_851558_0_0_2"/>
<evidence type="ECO:0000313" key="3">
    <source>
        <dbReference type="Proteomes" id="UP000007812"/>
    </source>
</evidence>
<dbReference type="AlphaFoldDB" id="F4FZG8"/>
<dbReference type="Gene3D" id="3.50.50.60">
    <property type="entry name" value="FAD/NAD(P)-binding domain"/>
    <property type="match status" value="1"/>
</dbReference>
<feature type="domain" description="FAD dependent oxidoreductase" evidence="1">
    <location>
        <begin position="132"/>
        <end position="294"/>
    </location>
</feature>
<dbReference type="Proteomes" id="UP000007812">
    <property type="component" value="Chromosome"/>
</dbReference>
<sequence>MKLVIVGRGILGSSLYHMLRRLGHEVIVIESGERRVFPSLIHSLLLKGKDIELASESLNFYREINVPIKEFDSITLGNISKEILDSWGKAGVEIKETYVEWLRERGIVSRGGDRLVYISRLISSVPFIKGRAKVNLEKREVQVDGRTIRADKFLITAGPWNPCLAKVKSKSYYCWATVVMTSLMQLGKYFIYDYEKGFYSRPLLGLGGGMAIVGDGKIIESPPGRRIAIERDEVIDRIRERIGKIVPLHTSGEFCEGTPDMRPSYGEIVENIYYAGGLDGYGAEVGPGVAKLLVNYIFKGEKVNEYFMDRFSNVQDFSIGREAHEI</sequence>
<dbReference type="KEGG" id="mcn:Mcup_1555"/>
<dbReference type="GeneID" id="10493744"/>
<dbReference type="PATRIC" id="fig|1006006.8.peg.1551"/>